<accession>A0A814VY15</accession>
<evidence type="ECO:0000256" key="4">
    <source>
        <dbReference type="ARBA" id="ARBA00023040"/>
    </source>
</evidence>
<gene>
    <name evidence="12" type="ORF">FNK824_LOCUS17246</name>
    <name evidence="13" type="ORF">OTI717_LOCUS35875</name>
    <name evidence="11" type="ORF">RFH988_LOCUS37652</name>
    <name evidence="10" type="ORF">SEV965_LOCUS20946</name>
</gene>
<evidence type="ECO:0000256" key="1">
    <source>
        <dbReference type="ARBA" id="ARBA00004141"/>
    </source>
</evidence>
<evidence type="ECO:0000256" key="2">
    <source>
        <dbReference type="ARBA" id="ARBA00022692"/>
    </source>
</evidence>
<feature type="transmembrane region" description="Helical" evidence="8">
    <location>
        <begin position="274"/>
        <end position="296"/>
    </location>
</feature>
<feature type="domain" description="G-protein coupled receptors family 1 profile" evidence="9">
    <location>
        <begin position="33"/>
        <end position="293"/>
    </location>
</feature>
<dbReference type="SUPFAM" id="SSF81321">
    <property type="entry name" value="Family A G protein-coupled receptor-like"/>
    <property type="match status" value="1"/>
</dbReference>
<feature type="transmembrane region" description="Helical" evidence="8">
    <location>
        <begin position="18"/>
        <end position="41"/>
    </location>
</feature>
<feature type="transmembrane region" description="Helical" evidence="8">
    <location>
        <begin position="232"/>
        <end position="254"/>
    </location>
</feature>
<keyword evidence="4" id="KW-0297">G-protein coupled receptor</keyword>
<evidence type="ECO:0000313" key="10">
    <source>
        <dbReference type="EMBL" id="CAF1197395.1"/>
    </source>
</evidence>
<dbReference type="InterPro" id="IPR000276">
    <property type="entry name" value="GPCR_Rhodpsn"/>
</dbReference>
<proteinExistence type="predicted"/>
<evidence type="ECO:0000313" key="13">
    <source>
        <dbReference type="EMBL" id="CAF4143803.1"/>
    </source>
</evidence>
<keyword evidence="3 8" id="KW-1133">Transmembrane helix</keyword>
<dbReference type="Proteomes" id="UP000663882">
    <property type="component" value="Unassembled WGS sequence"/>
</dbReference>
<dbReference type="GO" id="GO:0004930">
    <property type="term" value="F:G protein-coupled receptor activity"/>
    <property type="evidence" value="ECO:0007669"/>
    <property type="project" value="UniProtKB-KW"/>
</dbReference>
<evidence type="ECO:0000313" key="14">
    <source>
        <dbReference type="Proteomes" id="UP000663889"/>
    </source>
</evidence>
<evidence type="ECO:0000313" key="12">
    <source>
        <dbReference type="EMBL" id="CAF3839365.1"/>
    </source>
</evidence>
<keyword evidence="7" id="KW-0807">Transducer</keyword>
<dbReference type="PROSITE" id="PS50262">
    <property type="entry name" value="G_PROTEIN_RECEP_F1_2"/>
    <property type="match status" value="1"/>
</dbReference>
<feature type="transmembrane region" description="Helical" evidence="8">
    <location>
        <begin position="176"/>
        <end position="204"/>
    </location>
</feature>
<dbReference type="EMBL" id="CAJOAX010014425">
    <property type="protein sequence ID" value="CAF4143803.1"/>
    <property type="molecule type" value="Genomic_DNA"/>
</dbReference>
<dbReference type="EMBL" id="CAJOBE010002713">
    <property type="protein sequence ID" value="CAF3839365.1"/>
    <property type="molecule type" value="Genomic_DNA"/>
</dbReference>
<dbReference type="PANTHER" id="PTHR24243">
    <property type="entry name" value="G-PROTEIN COUPLED RECEPTOR"/>
    <property type="match status" value="1"/>
</dbReference>
<feature type="transmembrane region" description="Helical" evidence="8">
    <location>
        <begin position="135"/>
        <end position="156"/>
    </location>
</feature>
<dbReference type="Pfam" id="PF00001">
    <property type="entry name" value="7tm_1"/>
    <property type="match status" value="1"/>
</dbReference>
<dbReference type="Proteomes" id="UP000663874">
    <property type="component" value="Unassembled WGS sequence"/>
</dbReference>
<comment type="subcellular location">
    <subcellularLocation>
        <location evidence="1">Membrane</location>
        <topology evidence="1">Multi-pass membrane protein</topology>
    </subcellularLocation>
</comment>
<protein>
    <recommendedName>
        <fullName evidence="9">G-protein coupled receptors family 1 profile domain-containing protein</fullName>
    </recommendedName>
</protein>
<dbReference type="OrthoDB" id="10004813at2759"/>
<keyword evidence="2 8" id="KW-0812">Transmembrane</keyword>
<evidence type="ECO:0000256" key="5">
    <source>
        <dbReference type="ARBA" id="ARBA00023136"/>
    </source>
</evidence>
<dbReference type="Proteomes" id="UP000663823">
    <property type="component" value="Unassembled WGS sequence"/>
</dbReference>
<evidence type="ECO:0000313" key="11">
    <source>
        <dbReference type="EMBL" id="CAF1473542.1"/>
    </source>
</evidence>
<evidence type="ECO:0000259" key="9">
    <source>
        <dbReference type="PROSITE" id="PS50262"/>
    </source>
</evidence>
<feature type="transmembrane region" description="Helical" evidence="8">
    <location>
        <begin position="53"/>
        <end position="74"/>
    </location>
</feature>
<reference evidence="10" key="1">
    <citation type="submission" date="2021-02" db="EMBL/GenBank/DDBJ databases">
        <authorList>
            <person name="Nowell W R."/>
        </authorList>
    </citation>
    <scope>NUCLEOTIDE SEQUENCE</scope>
</reference>
<evidence type="ECO:0000256" key="3">
    <source>
        <dbReference type="ARBA" id="ARBA00022989"/>
    </source>
</evidence>
<name>A0A814VY15_9BILA</name>
<organism evidence="10 14">
    <name type="scientific">Rotaria sordida</name>
    <dbReference type="NCBI Taxonomy" id="392033"/>
    <lineage>
        <taxon>Eukaryota</taxon>
        <taxon>Metazoa</taxon>
        <taxon>Spiralia</taxon>
        <taxon>Gnathifera</taxon>
        <taxon>Rotifera</taxon>
        <taxon>Eurotatoria</taxon>
        <taxon>Bdelloidea</taxon>
        <taxon>Philodinida</taxon>
        <taxon>Philodinidae</taxon>
        <taxon>Rotaria</taxon>
    </lineage>
</organism>
<dbReference type="Gene3D" id="1.20.1070.10">
    <property type="entry name" value="Rhodopsin 7-helix transmembrane proteins"/>
    <property type="match status" value="1"/>
</dbReference>
<feature type="transmembrane region" description="Helical" evidence="8">
    <location>
        <begin position="94"/>
        <end position="114"/>
    </location>
</feature>
<sequence length="319" mass="36572">MSSLPPLTNPYKIIEFYFIRYFCAILLILGTFGNTLNICIFTRSKLRSVSCSWYFLAATCENFIALYVGCLTRLLSTFDVNPRTTLSASIYCKFRSYFTYGNLSPSMWLIIGACMDRWASSSSNVRIRSIGKIKIAKRIILSIICIMHLIYGPMLYCYDGVYELPSSNCVTISTTWQLFISSGFFLTYSFLPCCLMFIFGLLTIHNVRTSRGRIAQTHNIQNNRKTSVQMTVMLLVQVICSIIISLPISLQSTYNVLTRNYYKSEQQQQLERFLNILFITTTFMNSAISFYIFTLTGKTFRGELKKFLCCKVTINPIVS</sequence>
<keyword evidence="6" id="KW-0675">Receptor</keyword>
<dbReference type="AlphaFoldDB" id="A0A814VY15"/>
<evidence type="ECO:0000256" key="6">
    <source>
        <dbReference type="ARBA" id="ARBA00023170"/>
    </source>
</evidence>
<dbReference type="PANTHER" id="PTHR24243:SF230">
    <property type="entry name" value="G-PROTEIN COUPLED RECEPTORS FAMILY 1 PROFILE DOMAIN-CONTAINING PROTEIN"/>
    <property type="match status" value="1"/>
</dbReference>
<dbReference type="EMBL" id="CAJNOU010001394">
    <property type="protein sequence ID" value="CAF1197395.1"/>
    <property type="molecule type" value="Genomic_DNA"/>
</dbReference>
<comment type="caution">
    <text evidence="10">The sequence shown here is derived from an EMBL/GenBank/DDBJ whole genome shotgun (WGS) entry which is preliminary data.</text>
</comment>
<evidence type="ECO:0000256" key="7">
    <source>
        <dbReference type="ARBA" id="ARBA00023224"/>
    </source>
</evidence>
<dbReference type="EMBL" id="CAJNOO010007765">
    <property type="protein sequence ID" value="CAF1473542.1"/>
    <property type="molecule type" value="Genomic_DNA"/>
</dbReference>
<evidence type="ECO:0000256" key="8">
    <source>
        <dbReference type="SAM" id="Phobius"/>
    </source>
</evidence>
<dbReference type="InterPro" id="IPR017452">
    <property type="entry name" value="GPCR_Rhodpsn_7TM"/>
</dbReference>
<dbReference type="GO" id="GO:0005886">
    <property type="term" value="C:plasma membrane"/>
    <property type="evidence" value="ECO:0007669"/>
    <property type="project" value="TreeGrafter"/>
</dbReference>
<keyword evidence="5 8" id="KW-0472">Membrane</keyword>
<dbReference type="Proteomes" id="UP000663889">
    <property type="component" value="Unassembled WGS sequence"/>
</dbReference>